<dbReference type="RefSeq" id="WP_245505679.1">
    <property type="nucleotide sequence ID" value="NZ_SMBH01000001.1"/>
</dbReference>
<evidence type="ECO:0000313" key="3">
    <source>
        <dbReference type="EMBL" id="TCU20461.1"/>
    </source>
</evidence>
<dbReference type="EMBL" id="SMBH01000001">
    <property type="protein sequence ID" value="TCU20461.1"/>
    <property type="molecule type" value="Genomic_DNA"/>
</dbReference>
<dbReference type="Proteomes" id="UP000294576">
    <property type="component" value="Unassembled WGS sequence"/>
</dbReference>
<reference evidence="3 4" key="1">
    <citation type="submission" date="2019-03" db="EMBL/GenBank/DDBJ databases">
        <title>Genomic Encyclopedia of Type Strains, Phase IV (KMG-V): Genome sequencing to study the core and pangenomes of soil and plant-associated prokaryotes.</title>
        <authorList>
            <person name="Whitman W."/>
        </authorList>
    </citation>
    <scope>NUCLEOTIDE SEQUENCE [LARGE SCALE GENOMIC DNA]</scope>
    <source>
        <strain evidence="3 4">Hc14</strain>
    </source>
</reference>
<keyword evidence="2" id="KW-0472">Membrane</keyword>
<keyword evidence="2" id="KW-1133">Transmembrane helix</keyword>
<evidence type="ECO:0000256" key="2">
    <source>
        <dbReference type="SAM" id="Phobius"/>
    </source>
</evidence>
<organism evidence="3 4">
    <name type="scientific">Rhizobium sullae</name>
    <name type="common">Rhizobium hedysari</name>
    <dbReference type="NCBI Taxonomy" id="50338"/>
    <lineage>
        <taxon>Bacteria</taxon>
        <taxon>Pseudomonadati</taxon>
        <taxon>Pseudomonadota</taxon>
        <taxon>Alphaproteobacteria</taxon>
        <taxon>Hyphomicrobiales</taxon>
        <taxon>Rhizobiaceae</taxon>
        <taxon>Rhizobium/Agrobacterium group</taxon>
        <taxon>Rhizobium</taxon>
    </lineage>
</organism>
<sequence>MADDKSKLGEITPAPDADPLLSSAPSEAPAAVGHLASFAMTAIATVVAVGIDSGMTIPNVSLVFVVPVIIAGVAFGLLSPTISS</sequence>
<name>A0A4R3QG21_RHISU</name>
<evidence type="ECO:0000313" key="4">
    <source>
        <dbReference type="Proteomes" id="UP000294576"/>
    </source>
</evidence>
<protein>
    <submittedName>
        <fullName evidence="3">Uncharacterized protein</fullName>
    </submittedName>
</protein>
<feature type="transmembrane region" description="Helical" evidence="2">
    <location>
        <begin position="62"/>
        <end position="82"/>
    </location>
</feature>
<gene>
    <name evidence="3" type="ORF">EV132_101528</name>
</gene>
<feature type="region of interest" description="Disordered" evidence="1">
    <location>
        <begin position="1"/>
        <end position="25"/>
    </location>
</feature>
<keyword evidence="2" id="KW-0812">Transmembrane</keyword>
<comment type="caution">
    <text evidence="3">The sequence shown here is derived from an EMBL/GenBank/DDBJ whole genome shotgun (WGS) entry which is preliminary data.</text>
</comment>
<dbReference type="AlphaFoldDB" id="A0A4R3QG21"/>
<accession>A0A4R3QG21</accession>
<proteinExistence type="predicted"/>
<evidence type="ECO:0000256" key="1">
    <source>
        <dbReference type="SAM" id="MobiDB-lite"/>
    </source>
</evidence>
<feature type="transmembrane region" description="Helical" evidence="2">
    <location>
        <begin position="31"/>
        <end position="50"/>
    </location>
</feature>